<evidence type="ECO:0008006" key="4">
    <source>
        <dbReference type="Google" id="ProtNLM"/>
    </source>
</evidence>
<proteinExistence type="predicted"/>
<evidence type="ECO:0000313" key="3">
    <source>
        <dbReference type="Proteomes" id="UP000282832"/>
    </source>
</evidence>
<name>A0A437PQX7_9BACT</name>
<evidence type="ECO:0000256" key="1">
    <source>
        <dbReference type="SAM" id="SignalP"/>
    </source>
</evidence>
<gene>
    <name evidence="2" type="ORF">EOJ36_06410</name>
</gene>
<feature type="signal peptide" evidence="1">
    <location>
        <begin position="1"/>
        <end position="20"/>
    </location>
</feature>
<keyword evidence="3" id="KW-1185">Reference proteome</keyword>
<sequence>MRQILILGLIALGFSFNSCTKTNEPTTKSEILQSTTWMVQSVQASGYLTGLIYERGRTPEGSPYDMSKIRVQFLPNGKASAIDNTGNAQTTGTWTLLENDSKISISSSQNYLLDGTGNILSLTTSEFTFSGARTYKSQLVEATVKMVPAL</sequence>
<evidence type="ECO:0000313" key="2">
    <source>
        <dbReference type="EMBL" id="RVU24641.1"/>
    </source>
</evidence>
<reference evidence="2 3" key="1">
    <citation type="submission" date="2019-01" db="EMBL/GenBank/DDBJ databases">
        <authorList>
            <person name="Chen W.-M."/>
        </authorList>
    </citation>
    <scope>NUCLEOTIDE SEQUENCE [LARGE SCALE GENOMIC DNA]</scope>
    <source>
        <strain evidence="2 3">FSY-15</strain>
    </source>
</reference>
<dbReference type="AlphaFoldDB" id="A0A437PQX7"/>
<feature type="chain" id="PRO_5019170882" description="Lipocalin-like domain-containing protein" evidence="1">
    <location>
        <begin position="21"/>
        <end position="150"/>
    </location>
</feature>
<organism evidence="2 3">
    <name type="scientific">Sandaracinomonas limnophila</name>
    <dbReference type="NCBI Taxonomy" id="1862386"/>
    <lineage>
        <taxon>Bacteria</taxon>
        <taxon>Pseudomonadati</taxon>
        <taxon>Bacteroidota</taxon>
        <taxon>Cytophagia</taxon>
        <taxon>Cytophagales</taxon>
        <taxon>Flectobacillaceae</taxon>
        <taxon>Sandaracinomonas</taxon>
    </lineage>
</organism>
<dbReference type="RefSeq" id="WP_127803544.1">
    <property type="nucleotide sequence ID" value="NZ_SACY01000003.1"/>
</dbReference>
<comment type="caution">
    <text evidence="2">The sequence shown here is derived from an EMBL/GenBank/DDBJ whole genome shotgun (WGS) entry which is preliminary data.</text>
</comment>
<accession>A0A437PQX7</accession>
<protein>
    <recommendedName>
        <fullName evidence="4">Lipocalin-like domain-containing protein</fullName>
    </recommendedName>
</protein>
<dbReference type="Proteomes" id="UP000282832">
    <property type="component" value="Unassembled WGS sequence"/>
</dbReference>
<dbReference type="EMBL" id="SACY01000003">
    <property type="protein sequence ID" value="RVU24641.1"/>
    <property type="molecule type" value="Genomic_DNA"/>
</dbReference>
<dbReference type="OrthoDB" id="955129at2"/>
<keyword evidence="1" id="KW-0732">Signal</keyword>